<comment type="caution">
    <text evidence="1">The sequence shown here is derived from an EMBL/GenBank/DDBJ whole genome shotgun (WGS) entry which is preliminary data.</text>
</comment>
<dbReference type="Pfam" id="PF10826">
    <property type="entry name" value="DUF2551"/>
    <property type="match status" value="1"/>
</dbReference>
<protein>
    <submittedName>
        <fullName evidence="1">DUF2551 domain-containing protein</fullName>
    </submittedName>
</protein>
<dbReference type="InterPro" id="IPR020501">
    <property type="entry name" value="Uncharacterised_AF1218"/>
</dbReference>
<proteinExistence type="predicted"/>
<dbReference type="EMBL" id="DUIH01000012">
    <property type="protein sequence ID" value="HIH69774.1"/>
    <property type="molecule type" value="Genomic_DNA"/>
</dbReference>
<evidence type="ECO:0000313" key="1">
    <source>
        <dbReference type="EMBL" id="HIH69774.1"/>
    </source>
</evidence>
<dbReference type="RefSeq" id="WP_042685767.1">
    <property type="nucleotide sequence ID" value="NZ_DUIH01000012.1"/>
</dbReference>
<dbReference type="AlphaFoldDB" id="A0A832RWN2"/>
<reference evidence="1" key="1">
    <citation type="journal article" date="2020" name="bioRxiv">
        <title>A rank-normalized archaeal taxonomy based on genome phylogeny resolves widespread incomplete and uneven classifications.</title>
        <authorList>
            <person name="Rinke C."/>
            <person name="Chuvochina M."/>
            <person name="Mussig A.J."/>
            <person name="Chaumeil P.-A."/>
            <person name="Waite D.W."/>
            <person name="Whitman W.B."/>
            <person name="Parks D.H."/>
            <person name="Hugenholtz P."/>
        </authorList>
    </citation>
    <scope>NUCLEOTIDE SEQUENCE</scope>
    <source>
        <strain evidence="1">UBA12518</strain>
    </source>
</reference>
<organism evidence="1 2">
    <name type="scientific">Methermicoccus shengliensis</name>
    <dbReference type="NCBI Taxonomy" id="660064"/>
    <lineage>
        <taxon>Archaea</taxon>
        <taxon>Methanobacteriati</taxon>
        <taxon>Methanobacteriota</taxon>
        <taxon>Stenosarchaea group</taxon>
        <taxon>Methanomicrobia</taxon>
        <taxon>Methanosarcinales</taxon>
        <taxon>Methermicoccaceae</taxon>
        <taxon>Methermicoccus</taxon>
    </lineage>
</organism>
<sequence>MSGNEELLQRLMRYVGNDPRGIRRAVLESFACGEELTTEHILTQLGERGMCVSKQSVNSMVGLLASRMGLLRVSTNGKRRSYALKAEYMELLRGVLEQL</sequence>
<accession>A0A832RWN2</accession>
<dbReference type="Proteomes" id="UP000600363">
    <property type="component" value="Unassembled WGS sequence"/>
</dbReference>
<name>A0A832RWN2_9EURY</name>
<gene>
    <name evidence="1" type="ORF">HA299_04020</name>
</gene>
<evidence type="ECO:0000313" key="2">
    <source>
        <dbReference type="Proteomes" id="UP000600363"/>
    </source>
</evidence>